<keyword evidence="2" id="KW-1185">Reference proteome</keyword>
<dbReference type="EMBL" id="BPLR01009568">
    <property type="protein sequence ID" value="GIY32905.1"/>
    <property type="molecule type" value="Genomic_DNA"/>
</dbReference>
<reference evidence="1 2" key="1">
    <citation type="submission" date="2021-06" db="EMBL/GenBank/DDBJ databases">
        <title>Caerostris extrusa draft genome.</title>
        <authorList>
            <person name="Kono N."/>
            <person name="Arakawa K."/>
        </authorList>
    </citation>
    <scope>NUCLEOTIDE SEQUENCE [LARGE SCALE GENOMIC DNA]</scope>
</reference>
<organism evidence="1 2">
    <name type="scientific">Caerostris extrusa</name>
    <name type="common">Bark spider</name>
    <name type="synonym">Caerostris bankana</name>
    <dbReference type="NCBI Taxonomy" id="172846"/>
    <lineage>
        <taxon>Eukaryota</taxon>
        <taxon>Metazoa</taxon>
        <taxon>Ecdysozoa</taxon>
        <taxon>Arthropoda</taxon>
        <taxon>Chelicerata</taxon>
        <taxon>Arachnida</taxon>
        <taxon>Araneae</taxon>
        <taxon>Araneomorphae</taxon>
        <taxon>Entelegynae</taxon>
        <taxon>Araneoidea</taxon>
        <taxon>Araneidae</taxon>
        <taxon>Caerostris</taxon>
    </lineage>
</organism>
<dbReference type="AlphaFoldDB" id="A0AAV4SGJ6"/>
<name>A0AAV4SGJ6_CAEEX</name>
<protein>
    <submittedName>
        <fullName evidence="1">Uncharacterized protein</fullName>
    </submittedName>
</protein>
<evidence type="ECO:0000313" key="1">
    <source>
        <dbReference type="EMBL" id="GIY32905.1"/>
    </source>
</evidence>
<gene>
    <name evidence="1" type="ORF">CEXT_566911</name>
</gene>
<dbReference type="Proteomes" id="UP001054945">
    <property type="component" value="Unassembled WGS sequence"/>
</dbReference>
<evidence type="ECO:0000313" key="2">
    <source>
        <dbReference type="Proteomes" id="UP001054945"/>
    </source>
</evidence>
<comment type="caution">
    <text evidence="1">The sequence shown here is derived from an EMBL/GenBank/DDBJ whole genome shotgun (WGS) entry which is preliminary data.</text>
</comment>
<accession>A0AAV4SGJ6</accession>
<proteinExistence type="predicted"/>
<sequence>MASIQNHRGIFSYKIANFKTVHRDNWTRKSFEGFETEEPSIRLIKNPAIPNFLHALVGMNRMNKSSSTSVYIIALQEYLRPSDAIKIVASAEVID</sequence>